<dbReference type="CDD" id="cd03811">
    <property type="entry name" value="GT4_GT28_WabH-like"/>
    <property type="match status" value="1"/>
</dbReference>
<dbReference type="EMBL" id="JAAWUZ010000049">
    <property type="protein sequence ID" value="NSG30900.1"/>
    <property type="molecule type" value="Genomic_DNA"/>
</dbReference>
<sequence length="389" mass="44528">MKRIAIVTNQMVMGGIEKSLITLLNKLVINDCKVTLYVCKQGGELYEQIPSAVEIRDLFCENHTGREIIKTRIKKGKIVGSFCAFIKMIINRIDKNTFRIWKRSLEYVAMDEEKYDIAIAYGSPVSLSTTCVANMKNVEKKYVWIHNEVDKIGFNENLLHHYYDNFDKIFCVSKKCRAIFLNVLPEYEQRTEVFYNFIDADAILAQAEEKEDFADEFDGIRLLTVARVCNQKGQDIIPDVLKDLDEYSGKIKWYCIGDGEKSIQEIKQRAAEIGVADEIIFLGNKNNPYPFFKQCDIYIQPSRHEGFGITISEAKIFSKPIILTNFAGSDEQIQDKKDGLIVPFDSKAIARAVRILVENIELRQKYGMAAYKSGISCSSDIRMIIGDYE</sequence>
<evidence type="ECO:0000313" key="3">
    <source>
        <dbReference type="Proteomes" id="UP000821846"/>
    </source>
</evidence>
<protein>
    <submittedName>
        <fullName evidence="2">Glycosyltransferase</fullName>
    </submittedName>
</protein>
<dbReference type="InterPro" id="IPR001296">
    <property type="entry name" value="Glyco_trans_1"/>
</dbReference>
<dbReference type="RefSeq" id="WP_173866749.1">
    <property type="nucleotide sequence ID" value="NZ_JAAWUU010000048.1"/>
</dbReference>
<dbReference type="Gene3D" id="3.40.50.2000">
    <property type="entry name" value="Glycogen Phosphorylase B"/>
    <property type="match status" value="2"/>
</dbReference>
<keyword evidence="3" id="KW-1185">Reference proteome</keyword>
<name>A0ABX2GZL1_9FIRM</name>
<evidence type="ECO:0000259" key="1">
    <source>
        <dbReference type="Pfam" id="PF00534"/>
    </source>
</evidence>
<organism evidence="2 3">
    <name type="scientific">Faecalicatena fissicatena</name>
    <dbReference type="NCBI Taxonomy" id="290055"/>
    <lineage>
        <taxon>Bacteria</taxon>
        <taxon>Bacillati</taxon>
        <taxon>Bacillota</taxon>
        <taxon>Clostridia</taxon>
        <taxon>Lachnospirales</taxon>
        <taxon>Lachnospiraceae</taxon>
        <taxon>Faecalicatena</taxon>
    </lineage>
</organism>
<accession>A0ABX2GZL1</accession>
<evidence type="ECO:0000313" key="2">
    <source>
        <dbReference type="EMBL" id="NSG30900.1"/>
    </source>
</evidence>
<dbReference type="PANTHER" id="PTHR12526:SF630">
    <property type="entry name" value="GLYCOSYLTRANSFERASE"/>
    <property type="match status" value="1"/>
</dbReference>
<dbReference type="Proteomes" id="UP000821846">
    <property type="component" value="Unassembled WGS sequence"/>
</dbReference>
<proteinExistence type="predicted"/>
<dbReference type="Pfam" id="PF00534">
    <property type="entry name" value="Glycos_transf_1"/>
    <property type="match status" value="1"/>
</dbReference>
<gene>
    <name evidence="2" type="ORF">HFM93_11605</name>
</gene>
<feature type="domain" description="Glycosyl transferase family 1" evidence="1">
    <location>
        <begin position="218"/>
        <end position="372"/>
    </location>
</feature>
<reference evidence="2 3" key="1">
    <citation type="journal article" date="2020" name="Cell Host Microbe">
        <title>Functional and Genomic Variation between Human-Derived Isolates of Lachnospiraceae Reveals Inter- and Intra-Species Diversity.</title>
        <authorList>
            <person name="Sorbara M.T."/>
            <person name="Littmann E.R."/>
            <person name="Fontana E."/>
            <person name="Moody T.U."/>
            <person name="Kohout C.E."/>
            <person name="Gjonbalaj M."/>
            <person name="Eaton V."/>
            <person name="Seok R."/>
            <person name="Leiner I.M."/>
            <person name="Pamer E.G."/>
        </authorList>
    </citation>
    <scope>NUCLEOTIDE SEQUENCE [LARGE SCALE GENOMIC DNA]</scope>
    <source>
        <strain evidence="2 3">MSK.14.16</strain>
    </source>
</reference>
<dbReference type="PANTHER" id="PTHR12526">
    <property type="entry name" value="GLYCOSYLTRANSFERASE"/>
    <property type="match status" value="1"/>
</dbReference>
<dbReference type="SUPFAM" id="SSF53756">
    <property type="entry name" value="UDP-Glycosyltransferase/glycogen phosphorylase"/>
    <property type="match status" value="1"/>
</dbReference>
<comment type="caution">
    <text evidence="2">The sequence shown here is derived from an EMBL/GenBank/DDBJ whole genome shotgun (WGS) entry which is preliminary data.</text>
</comment>